<dbReference type="EMBL" id="CAKKLH010000179">
    <property type="protein sequence ID" value="CAH0105295.1"/>
    <property type="molecule type" value="Genomic_DNA"/>
</dbReference>
<dbReference type="OrthoDB" id="10411282at2759"/>
<gene>
    <name evidence="3" type="ORF">DGAL_LOCUS8315</name>
</gene>
<reference evidence="3" key="1">
    <citation type="submission" date="2021-11" db="EMBL/GenBank/DDBJ databases">
        <authorList>
            <person name="Schell T."/>
        </authorList>
    </citation>
    <scope>NUCLEOTIDE SEQUENCE</scope>
    <source>
        <strain evidence="3">M5</strain>
    </source>
</reference>
<feature type="compositionally biased region" description="Basic residues" evidence="1">
    <location>
        <begin position="96"/>
        <end position="124"/>
    </location>
</feature>
<feature type="compositionally biased region" description="Polar residues" evidence="1">
    <location>
        <begin position="73"/>
        <end position="85"/>
    </location>
</feature>
<accession>A0A8J2RMH1</accession>
<protein>
    <submittedName>
        <fullName evidence="3">Uncharacterized protein</fullName>
    </submittedName>
</protein>
<dbReference type="Proteomes" id="UP000789390">
    <property type="component" value="Unassembled WGS sequence"/>
</dbReference>
<feature type="region of interest" description="Disordered" evidence="1">
    <location>
        <begin position="43"/>
        <end position="154"/>
    </location>
</feature>
<feature type="compositionally biased region" description="Basic and acidic residues" evidence="1">
    <location>
        <begin position="125"/>
        <end position="148"/>
    </location>
</feature>
<dbReference type="AlphaFoldDB" id="A0A8J2RMH1"/>
<organism evidence="3 4">
    <name type="scientific">Daphnia galeata</name>
    <dbReference type="NCBI Taxonomy" id="27404"/>
    <lineage>
        <taxon>Eukaryota</taxon>
        <taxon>Metazoa</taxon>
        <taxon>Ecdysozoa</taxon>
        <taxon>Arthropoda</taxon>
        <taxon>Crustacea</taxon>
        <taxon>Branchiopoda</taxon>
        <taxon>Diplostraca</taxon>
        <taxon>Cladocera</taxon>
        <taxon>Anomopoda</taxon>
        <taxon>Daphniidae</taxon>
        <taxon>Daphnia</taxon>
    </lineage>
</organism>
<feature type="compositionally biased region" description="Low complexity" evidence="1">
    <location>
        <begin position="47"/>
        <end position="68"/>
    </location>
</feature>
<sequence length="154" mass="16874">MKNICVGTLFLLCIVPVLLWPMEESLHPLPASLAEEGFEVAGRHPRAVSSTPATATTTSRKSSTKSPVIPTQRKGSSATHHTGPTLTPAHPSQPKATKKAKLNRPTKPGKKYTPRHHQQKKHKKLTDTKVKQSDKPNSKPHLKNEKPKNNGAIH</sequence>
<keyword evidence="4" id="KW-1185">Reference proteome</keyword>
<evidence type="ECO:0000256" key="1">
    <source>
        <dbReference type="SAM" id="MobiDB-lite"/>
    </source>
</evidence>
<keyword evidence="2" id="KW-0732">Signal</keyword>
<proteinExistence type="predicted"/>
<evidence type="ECO:0000313" key="4">
    <source>
        <dbReference type="Proteomes" id="UP000789390"/>
    </source>
</evidence>
<feature type="signal peptide" evidence="2">
    <location>
        <begin position="1"/>
        <end position="19"/>
    </location>
</feature>
<feature type="chain" id="PRO_5035318774" evidence="2">
    <location>
        <begin position="20"/>
        <end position="154"/>
    </location>
</feature>
<evidence type="ECO:0000313" key="3">
    <source>
        <dbReference type="EMBL" id="CAH0105295.1"/>
    </source>
</evidence>
<name>A0A8J2RMH1_9CRUS</name>
<comment type="caution">
    <text evidence="3">The sequence shown here is derived from an EMBL/GenBank/DDBJ whole genome shotgun (WGS) entry which is preliminary data.</text>
</comment>
<evidence type="ECO:0000256" key="2">
    <source>
        <dbReference type="SAM" id="SignalP"/>
    </source>
</evidence>